<dbReference type="Proteomes" id="UP001247805">
    <property type="component" value="Unassembled WGS sequence"/>
</dbReference>
<evidence type="ECO:0000313" key="3">
    <source>
        <dbReference type="Proteomes" id="UP001247805"/>
    </source>
</evidence>
<reference evidence="2 3" key="1">
    <citation type="submission" date="2023-10" db="EMBL/GenBank/DDBJ databases">
        <title>Glaciecola aquimarina strain GGW-M5 nov., isolated from a coastal seawater.</title>
        <authorList>
            <person name="Bayburt H."/>
            <person name="Kim J.M."/>
            <person name="Choi B.J."/>
            <person name="Jeon C.O."/>
        </authorList>
    </citation>
    <scope>NUCLEOTIDE SEQUENCE [LARGE SCALE GENOMIC DNA]</scope>
    <source>
        <strain evidence="2 3">KCTC 32108</strain>
    </source>
</reference>
<dbReference type="Gene3D" id="1.25.40.650">
    <property type="match status" value="1"/>
</dbReference>
<name>A0ABU3SVV8_9ALTE</name>
<evidence type="ECO:0000256" key="1">
    <source>
        <dbReference type="ARBA" id="ARBA00023136"/>
    </source>
</evidence>
<organism evidence="2 3">
    <name type="scientific">Paraglaciecola aquimarina</name>
    <dbReference type="NCBI Taxonomy" id="1235557"/>
    <lineage>
        <taxon>Bacteria</taxon>
        <taxon>Pseudomonadati</taxon>
        <taxon>Pseudomonadota</taxon>
        <taxon>Gammaproteobacteria</taxon>
        <taxon>Alteromonadales</taxon>
        <taxon>Alteromonadaceae</taxon>
        <taxon>Paraglaciecola</taxon>
    </lineage>
</organism>
<dbReference type="InterPro" id="IPR007443">
    <property type="entry name" value="LpoA"/>
</dbReference>
<sequence>MVSFLQQARQASEQNNDPLQTNSLLIQAAETLYLEQQYVKSINLLKVLVPELTDQAQLSKAYLALAEAYFAHANSHASLCEELLAQVNSQFVSASRLATLKSSLLLYTHDWLNAAKELMNTDLVEAEKSQKIWQALAHLSLADLEKARWKHNDLLPWIQLAIIVQQHGLMPNTLRQEITLWQNQNLGHKLQTDLPESVKKAMQITPISAKKIAVLLPLTGRLSSQGNVLKDGFLAAYLNNPKINEQPSSQAVNEQLTTKVEQSPLTVRFFDSADKTAEQLNALVADYDVVVGPLLKEKIQGLADILPVDKVMLALNRIDQPAIEQSNSSSPSPTKEHYFFSLAPEDEAQQLAEFIRHKQLKRPIIFASNNSVTERMAAAFVKKWQEIPNSITPDITIFKDNKEMRRQVAEMLDVEQSKTRIKQIEYLSNVEVTGQERNRRDIDAIVVFANPEETALLNPIIEASLSSFAEISLSVFASSRSYSQIQTTGSLRDLRNLTFSDMPLLLPDHQWPDLTGQINQLWPQRKDSLLRLFAMGYDAYNFIPQLRQLRNQPQLSTQGLTGKISVVAGEIKRELPFAKIGRNRVQPLEMD</sequence>
<dbReference type="InterPro" id="IPR028082">
    <property type="entry name" value="Peripla_BP_I"/>
</dbReference>
<dbReference type="EMBL" id="JAWDIO010000002">
    <property type="protein sequence ID" value="MDU0354057.1"/>
    <property type="molecule type" value="Genomic_DNA"/>
</dbReference>
<dbReference type="SUPFAM" id="SSF53822">
    <property type="entry name" value="Periplasmic binding protein-like I"/>
    <property type="match status" value="1"/>
</dbReference>
<protein>
    <submittedName>
        <fullName evidence="2">Penicillin-binding protein activator</fullName>
    </submittedName>
</protein>
<evidence type="ECO:0000313" key="2">
    <source>
        <dbReference type="EMBL" id="MDU0354057.1"/>
    </source>
</evidence>
<dbReference type="RefSeq" id="WP_316028013.1">
    <property type="nucleotide sequence ID" value="NZ_JAWDIO010000002.1"/>
</dbReference>
<dbReference type="Gene3D" id="3.40.50.2300">
    <property type="match status" value="2"/>
</dbReference>
<dbReference type="PANTHER" id="PTHR38038:SF1">
    <property type="entry name" value="PENICILLIN-BINDING PROTEIN ACTIVATOR LPOA"/>
    <property type="match status" value="1"/>
</dbReference>
<accession>A0ABU3SVV8</accession>
<comment type="caution">
    <text evidence="2">The sequence shown here is derived from an EMBL/GenBank/DDBJ whole genome shotgun (WGS) entry which is preliminary data.</text>
</comment>
<dbReference type="PANTHER" id="PTHR38038">
    <property type="entry name" value="PENICILLIN-BINDING PROTEIN ACTIVATOR LPOA"/>
    <property type="match status" value="1"/>
</dbReference>
<gene>
    <name evidence="2" type="ORF">RS130_09010</name>
</gene>
<proteinExistence type="predicted"/>
<keyword evidence="3" id="KW-1185">Reference proteome</keyword>
<dbReference type="CDD" id="cd06339">
    <property type="entry name" value="PBP1_YraM_LppC_lipoprotein-like"/>
    <property type="match status" value="1"/>
</dbReference>
<dbReference type="Pfam" id="PF04348">
    <property type="entry name" value="LppC"/>
    <property type="match status" value="1"/>
</dbReference>
<keyword evidence="1" id="KW-0472">Membrane</keyword>